<keyword evidence="2" id="KW-1185">Reference proteome</keyword>
<organism evidence="1 2">
    <name type="scientific">Nephila pilipes</name>
    <name type="common">Giant wood spider</name>
    <name type="synonym">Nephila maculata</name>
    <dbReference type="NCBI Taxonomy" id="299642"/>
    <lineage>
        <taxon>Eukaryota</taxon>
        <taxon>Metazoa</taxon>
        <taxon>Ecdysozoa</taxon>
        <taxon>Arthropoda</taxon>
        <taxon>Chelicerata</taxon>
        <taxon>Arachnida</taxon>
        <taxon>Araneae</taxon>
        <taxon>Araneomorphae</taxon>
        <taxon>Entelegynae</taxon>
        <taxon>Araneoidea</taxon>
        <taxon>Nephilidae</taxon>
        <taxon>Nephila</taxon>
    </lineage>
</organism>
<sequence>MFVVRRPLEPPYPSPCKIMKRTPKVFTLEIDGKQHTVSIDCLKPTHLFSDVINKETPSILPSDVVTLFGRRSRPVVRFRSLPSS</sequence>
<dbReference type="EMBL" id="BMAW01024620">
    <property type="protein sequence ID" value="GFT88598.1"/>
    <property type="molecule type" value="Genomic_DNA"/>
</dbReference>
<dbReference type="Proteomes" id="UP000887013">
    <property type="component" value="Unassembled WGS sequence"/>
</dbReference>
<comment type="caution">
    <text evidence="1">The sequence shown here is derived from an EMBL/GenBank/DDBJ whole genome shotgun (WGS) entry which is preliminary data.</text>
</comment>
<dbReference type="OrthoDB" id="6495421at2759"/>
<evidence type="ECO:0000313" key="1">
    <source>
        <dbReference type="EMBL" id="GFT88598.1"/>
    </source>
</evidence>
<protein>
    <submittedName>
        <fullName evidence="1">Uncharacterized protein</fullName>
    </submittedName>
</protein>
<reference evidence="1" key="1">
    <citation type="submission" date="2020-08" db="EMBL/GenBank/DDBJ databases">
        <title>Multicomponent nature underlies the extraordinary mechanical properties of spider dragline silk.</title>
        <authorList>
            <person name="Kono N."/>
            <person name="Nakamura H."/>
            <person name="Mori M."/>
            <person name="Yoshida Y."/>
            <person name="Ohtoshi R."/>
            <person name="Malay A.D."/>
            <person name="Moran D.A.P."/>
            <person name="Tomita M."/>
            <person name="Numata K."/>
            <person name="Arakawa K."/>
        </authorList>
    </citation>
    <scope>NUCLEOTIDE SEQUENCE</scope>
</reference>
<dbReference type="AlphaFoldDB" id="A0A8X6U8B2"/>
<accession>A0A8X6U8B2</accession>
<proteinExistence type="predicted"/>
<gene>
    <name evidence="1" type="ORF">NPIL_91171</name>
</gene>
<name>A0A8X6U8B2_NEPPI</name>
<evidence type="ECO:0000313" key="2">
    <source>
        <dbReference type="Proteomes" id="UP000887013"/>
    </source>
</evidence>